<dbReference type="EMBL" id="BARU01003434">
    <property type="protein sequence ID" value="GAH23753.1"/>
    <property type="molecule type" value="Genomic_DNA"/>
</dbReference>
<gene>
    <name evidence="1" type="ORF">S03H2_07434</name>
</gene>
<organism evidence="1">
    <name type="scientific">marine sediment metagenome</name>
    <dbReference type="NCBI Taxonomy" id="412755"/>
    <lineage>
        <taxon>unclassified sequences</taxon>
        <taxon>metagenomes</taxon>
        <taxon>ecological metagenomes</taxon>
    </lineage>
</organism>
<name>X1FSK3_9ZZZZ</name>
<dbReference type="AlphaFoldDB" id="X1FSK3"/>
<evidence type="ECO:0000313" key="1">
    <source>
        <dbReference type="EMBL" id="GAH23753.1"/>
    </source>
</evidence>
<proteinExistence type="predicted"/>
<reference evidence="1" key="1">
    <citation type="journal article" date="2014" name="Front. Microbiol.">
        <title>High frequency of phylogenetically diverse reductive dehalogenase-homologous genes in deep subseafloor sedimentary metagenomes.</title>
        <authorList>
            <person name="Kawai M."/>
            <person name="Futagami T."/>
            <person name="Toyoda A."/>
            <person name="Takaki Y."/>
            <person name="Nishi S."/>
            <person name="Hori S."/>
            <person name="Arai W."/>
            <person name="Tsubouchi T."/>
            <person name="Morono Y."/>
            <person name="Uchiyama I."/>
            <person name="Ito T."/>
            <person name="Fujiyama A."/>
            <person name="Inagaki F."/>
            <person name="Takami H."/>
        </authorList>
    </citation>
    <scope>NUCLEOTIDE SEQUENCE</scope>
    <source>
        <strain evidence="1">Expedition CK06-06</strain>
    </source>
</reference>
<comment type="caution">
    <text evidence="1">The sequence shown here is derived from an EMBL/GenBank/DDBJ whole genome shotgun (WGS) entry which is preliminary data.</text>
</comment>
<feature type="non-terminal residue" evidence="1">
    <location>
        <position position="1"/>
    </location>
</feature>
<sequence>YGGDSVTFFIVDLIPGEKYYEAPFMIIEDTEGEQDEIEEFPGDEWDDEFPPIILPDWPDFPDIEFPLPDLAGIDYAIIIKEIKCSIIADQSIIDKYGRRRTLTIKNNLIQTLDFCISIRDDYLNRFQELKLKIDIDYDIPLPFEREDTILLAYGQINYKTDGNGIIGAKADGEGVIDGKMSILTKIRKININAKTEEAILTLELEV</sequence>
<protein>
    <submittedName>
        <fullName evidence="1">Uncharacterized protein</fullName>
    </submittedName>
</protein>
<accession>X1FSK3</accession>